<evidence type="ECO:0000313" key="5">
    <source>
        <dbReference type="Proteomes" id="UP000234456"/>
    </source>
</evidence>
<dbReference type="RefSeq" id="WP_102065781.1">
    <property type="nucleotide sequence ID" value="NZ_PKQE01000002.1"/>
</dbReference>
<dbReference type="AlphaFoldDB" id="A0A2N4TSP2"/>
<evidence type="ECO:0000259" key="3">
    <source>
        <dbReference type="PROSITE" id="PS50110"/>
    </source>
</evidence>
<dbReference type="EMBL" id="PKQE01000002">
    <property type="protein sequence ID" value="PLC42723.1"/>
    <property type="molecule type" value="Genomic_DNA"/>
</dbReference>
<dbReference type="SUPFAM" id="SSF52172">
    <property type="entry name" value="CheY-like"/>
    <property type="match status" value="1"/>
</dbReference>
<sequence>MALPVIVADDSSLARKLLINALPEDWDVEVTQASNGAQALELFRAGKGTVVFLDLTMPDMDGFQVLEHIRKAAEDAFVIVVSADIQAGAIERVKDLGAIGFVPKPVSAERIVPILRGYGLYE</sequence>
<dbReference type="InterPro" id="IPR050595">
    <property type="entry name" value="Bact_response_regulator"/>
</dbReference>
<keyword evidence="1 2" id="KW-0597">Phosphoprotein</keyword>
<evidence type="ECO:0000313" key="4">
    <source>
        <dbReference type="EMBL" id="PLC42723.1"/>
    </source>
</evidence>
<dbReference type="GO" id="GO:0000160">
    <property type="term" value="P:phosphorelay signal transduction system"/>
    <property type="evidence" value="ECO:0007669"/>
    <property type="project" value="InterPro"/>
</dbReference>
<dbReference type="InterPro" id="IPR011006">
    <property type="entry name" value="CheY-like_superfamily"/>
</dbReference>
<dbReference type="InterPro" id="IPR001789">
    <property type="entry name" value="Sig_transdc_resp-reg_receiver"/>
</dbReference>
<organism evidence="4 5">
    <name type="scientific">Ralstonia pickettii</name>
    <name type="common">Burkholderia pickettii</name>
    <dbReference type="NCBI Taxonomy" id="329"/>
    <lineage>
        <taxon>Bacteria</taxon>
        <taxon>Pseudomonadati</taxon>
        <taxon>Pseudomonadota</taxon>
        <taxon>Betaproteobacteria</taxon>
        <taxon>Burkholderiales</taxon>
        <taxon>Burkholderiaceae</taxon>
        <taxon>Ralstonia</taxon>
    </lineage>
</organism>
<protein>
    <submittedName>
        <fullName evidence="4">Response regulator</fullName>
    </submittedName>
</protein>
<dbReference type="PANTHER" id="PTHR44591">
    <property type="entry name" value="STRESS RESPONSE REGULATOR PROTEIN 1"/>
    <property type="match status" value="1"/>
</dbReference>
<comment type="caution">
    <text evidence="4">The sequence shown here is derived from an EMBL/GenBank/DDBJ whole genome shotgun (WGS) entry which is preliminary data.</text>
</comment>
<dbReference type="Pfam" id="PF00072">
    <property type="entry name" value="Response_reg"/>
    <property type="match status" value="1"/>
</dbReference>
<accession>A0A2N4TSP2</accession>
<gene>
    <name evidence="4" type="ORF">C0Q88_12340</name>
</gene>
<dbReference type="PANTHER" id="PTHR44591:SF24">
    <property type="entry name" value="PROTEIN-GLUTAMATE METHYLESTERASE_PROTEIN-GLUTAMINE GLUTAMINASE 1"/>
    <property type="match status" value="1"/>
</dbReference>
<feature type="domain" description="Response regulatory" evidence="3">
    <location>
        <begin position="4"/>
        <end position="119"/>
    </location>
</feature>
<dbReference type="Proteomes" id="UP000234456">
    <property type="component" value="Unassembled WGS sequence"/>
</dbReference>
<dbReference type="OrthoDB" id="281471at2"/>
<dbReference type="PROSITE" id="PS50110">
    <property type="entry name" value="RESPONSE_REGULATORY"/>
    <property type="match status" value="1"/>
</dbReference>
<proteinExistence type="predicted"/>
<evidence type="ECO:0000256" key="2">
    <source>
        <dbReference type="PROSITE-ProRule" id="PRU00169"/>
    </source>
</evidence>
<dbReference type="CDD" id="cd17593">
    <property type="entry name" value="REC_CheC-like"/>
    <property type="match status" value="1"/>
</dbReference>
<name>A0A2N4TSP2_RALPI</name>
<feature type="modified residue" description="4-aspartylphosphate" evidence="2">
    <location>
        <position position="54"/>
    </location>
</feature>
<evidence type="ECO:0000256" key="1">
    <source>
        <dbReference type="ARBA" id="ARBA00022553"/>
    </source>
</evidence>
<reference evidence="4 5" key="1">
    <citation type="submission" date="2017-12" db="EMBL/GenBank/DDBJ databases">
        <title>Draft genome sequence of Ralstonia pickettii 52.</title>
        <authorList>
            <person name="Zheng B."/>
        </authorList>
    </citation>
    <scope>NUCLEOTIDE SEQUENCE [LARGE SCALE GENOMIC DNA]</scope>
    <source>
        <strain evidence="4 5">52</strain>
    </source>
</reference>
<dbReference type="Gene3D" id="3.40.50.2300">
    <property type="match status" value="1"/>
</dbReference>
<dbReference type="SMART" id="SM00448">
    <property type="entry name" value="REC"/>
    <property type="match status" value="1"/>
</dbReference>